<sequence length="196" mass="20788">MEGDLSELSESKEWSPMGGTVAAVCRGAEHTFGQSAREVIRLLAGLGVEGDAHAGERVRHRSRVRRDPARPDLRQVHLIHEELHAELRGRGFDVGPGEPGENITTRGGYLPGPSAGAVLRIGPEAVVEGTGLRNPCLPDRRLPEGGAGRGSGPGRRGAVVREAGVDGGRALRRRGAARRRDLGRAPSGPHRPLEVV</sequence>
<evidence type="ECO:0000259" key="2">
    <source>
        <dbReference type="PROSITE" id="PS51340"/>
    </source>
</evidence>
<dbReference type="InterPro" id="IPR011037">
    <property type="entry name" value="Pyrv_Knase-like_insert_dom_sf"/>
</dbReference>
<dbReference type="SUPFAM" id="SSF50800">
    <property type="entry name" value="PK beta-barrel domain-like"/>
    <property type="match status" value="1"/>
</dbReference>
<name>A0A7X0D4Z7_9ACTN</name>
<organism evidence="3 4">
    <name type="scientific">Nocardiopsis mwathae</name>
    <dbReference type="NCBI Taxonomy" id="1472723"/>
    <lineage>
        <taxon>Bacteria</taxon>
        <taxon>Bacillati</taxon>
        <taxon>Actinomycetota</taxon>
        <taxon>Actinomycetes</taxon>
        <taxon>Streptosporangiales</taxon>
        <taxon>Nocardiopsidaceae</taxon>
        <taxon>Nocardiopsis</taxon>
    </lineage>
</organism>
<feature type="compositionally biased region" description="Gly residues" evidence="1">
    <location>
        <begin position="145"/>
        <end position="155"/>
    </location>
</feature>
<dbReference type="Pfam" id="PF03473">
    <property type="entry name" value="MOSC"/>
    <property type="match status" value="1"/>
</dbReference>
<feature type="region of interest" description="Disordered" evidence="1">
    <location>
        <begin position="132"/>
        <end position="196"/>
    </location>
</feature>
<proteinExistence type="predicted"/>
<reference evidence="3 4" key="1">
    <citation type="submission" date="2020-08" db="EMBL/GenBank/DDBJ databases">
        <title>Sequencing the genomes of 1000 actinobacteria strains.</title>
        <authorList>
            <person name="Klenk H.-P."/>
        </authorList>
    </citation>
    <scope>NUCLEOTIDE SEQUENCE [LARGE SCALE GENOMIC DNA]</scope>
    <source>
        <strain evidence="3 4">DSM 46659</strain>
    </source>
</reference>
<dbReference type="PANTHER" id="PTHR36930:SF1">
    <property type="entry name" value="MOSC DOMAIN-CONTAINING PROTEIN"/>
    <property type="match status" value="1"/>
</dbReference>
<protein>
    <recommendedName>
        <fullName evidence="2">MOSC domain-containing protein</fullName>
    </recommendedName>
</protein>
<comment type="caution">
    <text evidence="3">The sequence shown here is derived from an EMBL/GenBank/DDBJ whole genome shotgun (WGS) entry which is preliminary data.</text>
</comment>
<evidence type="ECO:0000313" key="4">
    <source>
        <dbReference type="Proteomes" id="UP000546642"/>
    </source>
</evidence>
<dbReference type="InterPro" id="IPR052716">
    <property type="entry name" value="MOSC_domain"/>
</dbReference>
<accession>A0A7X0D4Z7</accession>
<dbReference type="Gene3D" id="2.40.33.20">
    <property type="entry name" value="PK beta-barrel domain-like"/>
    <property type="match status" value="1"/>
</dbReference>
<feature type="domain" description="MOSC" evidence="2">
    <location>
        <begin position="34"/>
        <end position="196"/>
    </location>
</feature>
<evidence type="ECO:0000256" key="1">
    <source>
        <dbReference type="SAM" id="MobiDB-lite"/>
    </source>
</evidence>
<keyword evidence="4" id="KW-1185">Reference proteome</keyword>
<dbReference type="RefSeq" id="WP_343070498.1">
    <property type="nucleotide sequence ID" value="NZ_JACHDS010000001.1"/>
</dbReference>
<dbReference type="Proteomes" id="UP000546642">
    <property type="component" value="Unassembled WGS sequence"/>
</dbReference>
<dbReference type="InterPro" id="IPR005302">
    <property type="entry name" value="MoCF_Sase_C"/>
</dbReference>
<dbReference type="PROSITE" id="PS51340">
    <property type="entry name" value="MOSC"/>
    <property type="match status" value="1"/>
</dbReference>
<dbReference type="PANTHER" id="PTHR36930">
    <property type="entry name" value="METAL-SULFUR CLUSTER BIOSYNTHESIS PROTEINS YUAD-RELATED"/>
    <property type="match status" value="1"/>
</dbReference>
<dbReference type="EMBL" id="JACHDS010000001">
    <property type="protein sequence ID" value="MBB6171842.1"/>
    <property type="molecule type" value="Genomic_DNA"/>
</dbReference>
<gene>
    <name evidence="3" type="ORF">HNR23_001902</name>
</gene>
<dbReference type="GO" id="GO:0030151">
    <property type="term" value="F:molybdenum ion binding"/>
    <property type="evidence" value="ECO:0007669"/>
    <property type="project" value="InterPro"/>
</dbReference>
<evidence type="ECO:0000313" key="3">
    <source>
        <dbReference type="EMBL" id="MBB6171842.1"/>
    </source>
</evidence>
<dbReference type="GO" id="GO:0030170">
    <property type="term" value="F:pyridoxal phosphate binding"/>
    <property type="evidence" value="ECO:0007669"/>
    <property type="project" value="InterPro"/>
</dbReference>
<dbReference type="GO" id="GO:0003824">
    <property type="term" value="F:catalytic activity"/>
    <property type="evidence" value="ECO:0007669"/>
    <property type="project" value="InterPro"/>
</dbReference>
<dbReference type="AlphaFoldDB" id="A0A7X0D4Z7"/>